<dbReference type="EMBL" id="AMRA01000095">
    <property type="protein sequence ID" value="EKF22596.1"/>
    <property type="molecule type" value="Genomic_DNA"/>
</dbReference>
<name>K5BET6_MYCHD</name>
<dbReference type="Proteomes" id="UP000006265">
    <property type="component" value="Unassembled WGS sequence"/>
</dbReference>
<comment type="subcellular location">
    <subcellularLocation>
        <location evidence="1">Membrane</location>
        <topology evidence="1">Multi-pass membrane protein</topology>
    </subcellularLocation>
</comment>
<keyword evidence="3" id="KW-0812">Transmembrane</keyword>
<comment type="similarity">
    <text evidence="2">Belongs to the autoinducer-2 exporter (AI-2E) (TC 2.A.86) family.</text>
</comment>
<dbReference type="PATRIC" id="fig|1122247.3.peg.3199"/>
<evidence type="ECO:0000313" key="6">
    <source>
        <dbReference type="EMBL" id="EKF22596.1"/>
    </source>
</evidence>
<evidence type="ECO:0000256" key="3">
    <source>
        <dbReference type="ARBA" id="ARBA00022692"/>
    </source>
</evidence>
<keyword evidence="4" id="KW-1133">Transmembrane helix</keyword>
<dbReference type="AlphaFoldDB" id="K5BET6"/>
<dbReference type="PANTHER" id="PTHR21716">
    <property type="entry name" value="TRANSMEMBRANE PROTEIN"/>
    <property type="match status" value="1"/>
</dbReference>
<accession>K5BET6</accession>
<reference evidence="6 7" key="1">
    <citation type="journal article" date="2012" name="J. Bacteriol.">
        <title>Genome sequence of Mycobacterium hassiacum DSM 44199, a rare source of heat-stable mycobacterial proteins.</title>
        <authorList>
            <person name="Tiago I."/>
            <person name="Maranha A."/>
            <person name="Mendes V."/>
            <person name="Alarico S."/>
            <person name="Moynihan P.J."/>
            <person name="Clarke A.J."/>
            <person name="Macedo-Ribeiro S."/>
            <person name="Pereira P.J."/>
            <person name="Empadinhas N."/>
        </authorList>
    </citation>
    <scope>NUCLEOTIDE SEQUENCE [LARGE SCALE GENOMIC DNA]</scope>
    <source>
        <strain evidence="7">DSM 44199 / CIP 105218 / JCM 12690 / 3849</strain>
    </source>
</reference>
<evidence type="ECO:0000313" key="7">
    <source>
        <dbReference type="Proteomes" id="UP000006265"/>
    </source>
</evidence>
<gene>
    <name evidence="6" type="ORF">C731_3336</name>
</gene>
<dbReference type="Pfam" id="PF01594">
    <property type="entry name" value="AI-2E_transport"/>
    <property type="match status" value="1"/>
</dbReference>
<evidence type="ECO:0000256" key="2">
    <source>
        <dbReference type="ARBA" id="ARBA00009773"/>
    </source>
</evidence>
<dbReference type="GO" id="GO:0016020">
    <property type="term" value="C:membrane"/>
    <property type="evidence" value="ECO:0007669"/>
    <property type="project" value="UniProtKB-SubCell"/>
</dbReference>
<dbReference type="STRING" id="1122247.GCA_000379865_04260"/>
<protein>
    <submittedName>
        <fullName evidence="6">Uncharacterized protein</fullName>
    </submittedName>
</protein>
<organism evidence="6 7">
    <name type="scientific">Mycolicibacterium hassiacum (strain DSM 44199 / CIP 105218 / JCM 12690 / 3849)</name>
    <name type="common">Mycobacterium hassiacum</name>
    <dbReference type="NCBI Taxonomy" id="1122247"/>
    <lineage>
        <taxon>Bacteria</taxon>
        <taxon>Bacillati</taxon>
        <taxon>Actinomycetota</taxon>
        <taxon>Actinomycetes</taxon>
        <taxon>Mycobacteriales</taxon>
        <taxon>Mycobacteriaceae</taxon>
        <taxon>Mycolicibacterium</taxon>
    </lineage>
</organism>
<proteinExistence type="inferred from homology"/>
<keyword evidence="5" id="KW-0472">Membrane</keyword>
<dbReference type="eggNOG" id="COG0628">
    <property type="taxonomic scope" value="Bacteria"/>
</dbReference>
<evidence type="ECO:0000256" key="1">
    <source>
        <dbReference type="ARBA" id="ARBA00004141"/>
    </source>
</evidence>
<comment type="caution">
    <text evidence="6">The sequence shown here is derived from an EMBL/GenBank/DDBJ whole genome shotgun (WGS) entry which is preliminary data.</text>
</comment>
<evidence type="ECO:0000256" key="4">
    <source>
        <dbReference type="ARBA" id="ARBA00022989"/>
    </source>
</evidence>
<keyword evidence="7" id="KW-1185">Reference proteome</keyword>
<dbReference type="RefSeq" id="WP_005629498.1">
    <property type="nucleotide sequence ID" value="NZ_AMRA01000095.1"/>
</dbReference>
<sequence>MDTDLTLTQRRALAIATVLAILFGAYFLRGYFILVVVAAVAAYLFGPLYARLNSRLHNGPAAAVTVLAAFAVVIIPVAVTIVLAVMQISTMVEQVSDWVQRTDMSALGNRALELTNEVLHRIPLVETTVTMDSVRDGLATVAQDVGRWLLGILQGAVGGVVGAVTGAILFLYVFISLLINRDRVVQLVRQLNPLGEDITDLYLAKMGAMVRGTVMGQFVIALCQGVSGAVSIFIAGFHQGFFLFAVLLSALSVIPLGSGIVTIPFGIGMILFGNVFGGIFVILFHVIVVTNIDNFLRPILVPRDARLDPALMLLAVFAGITMFGAWGIVIGPVVMIVIVTTISVYLSVYKGVPMGPRPGTEPEDGERGNVLTRWARRVKQALTRSPARARTPAEGDPPQPDDPAAGEATSAAPSGTEPPA</sequence>
<dbReference type="OrthoDB" id="5348369at2"/>
<dbReference type="PANTHER" id="PTHR21716:SF4">
    <property type="entry name" value="TRANSMEMBRANE PROTEIN 245"/>
    <property type="match status" value="1"/>
</dbReference>
<dbReference type="InterPro" id="IPR002549">
    <property type="entry name" value="AI-2E-like"/>
</dbReference>
<evidence type="ECO:0000256" key="5">
    <source>
        <dbReference type="ARBA" id="ARBA00023136"/>
    </source>
</evidence>